<keyword evidence="1" id="KW-0863">Zinc-finger</keyword>
<dbReference type="GO" id="GO:0002218">
    <property type="term" value="P:activation of innate immune response"/>
    <property type="evidence" value="ECO:0007669"/>
    <property type="project" value="InterPro"/>
</dbReference>
<dbReference type="GO" id="GO:0003690">
    <property type="term" value="F:double-stranded DNA binding"/>
    <property type="evidence" value="ECO:0007669"/>
    <property type="project" value="InterPro"/>
</dbReference>
<dbReference type="AlphaFoldDB" id="A0A6B0V9T9"/>
<dbReference type="PANTHER" id="PTHR22639">
    <property type="entry name" value="GAG-RELATED PROTEIN"/>
    <property type="match status" value="1"/>
</dbReference>
<dbReference type="SUPFAM" id="SSF57756">
    <property type="entry name" value="Retrovirus zinc finger-like domains"/>
    <property type="match status" value="1"/>
</dbReference>
<protein>
    <recommendedName>
        <fullName evidence="3">CCHC-type domain-containing protein</fullName>
    </recommendedName>
</protein>
<dbReference type="GO" id="GO:0003723">
    <property type="term" value="F:RNA binding"/>
    <property type="evidence" value="ECO:0007669"/>
    <property type="project" value="InterPro"/>
</dbReference>
<dbReference type="EMBL" id="GIFC01016964">
    <property type="protein sequence ID" value="MXU99047.1"/>
    <property type="molecule type" value="Transcribed_RNA"/>
</dbReference>
<name>A0A6B0V9T9_IXORI</name>
<proteinExistence type="predicted"/>
<dbReference type="InterPro" id="IPR036875">
    <property type="entry name" value="Znf_CCHC_sf"/>
</dbReference>
<reference evidence="4" key="1">
    <citation type="submission" date="2019-12" db="EMBL/GenBank/DDBJ databases">
        <title>An insight into the sialome of adult female Ixodes ricinus ticks feeding for 6 days.</title>
        <authorList>
            <person name="Perner J."/>
            <person name="Ribeiro J.M.C."/>
        </authorList>
    </citation>
    <scope>NUCLEOTIDE SEQUENCE</scope>
    <source>
        <strain evidence="4">Semi-engorged</strain>
        <tissue evidence="4">Salivary glands</tissue>
    </source>
</reference>
<feature type="region of interest" description="Disordered" evidence="2">
    <location>
        <begin position="1"/>
        <end position="21"/>
    </location>
</feature>
<evidence type="ECO:0000256" key="2">
    <source>
        <dbReference type="SAM" id="MobiDB-lite"/>
    </source>
</evidence>
<evidence type="ECO:0000313" key="4">
    <source>
        <dbReference type="EMBL" id="MXU99047.1"/>
    </source>
</evidence>
<feature type="domain" description="CCHC-type" evidence="3">
    <location>
        <begin position="204"/>
        <end position="218"/>
    </location>
</feature>
<dbReference type="SMART" id="SM00343">
    <property type="entry name" value="ZnF_C2HC"/>
    <property type="match status" value="2"/>
</dbReference>
<organism evidence="4">
    <name type="scientific">Ixodes ricinus</name>
    <name type="common">Common tick</name>
    <name type="synonym">Acarus ricinus</name>
    <dbReference type="NCBI Taxonomy" id="34613"/>
    <lineage>
        <taxon>Eukaryota</taxon>
        <taxon>Metazoa</taxon>
        <taxon>Ecdysozoa</taxon>
        <taxon>Arthropoda</taxon>
        <taxon>Chelicerata</taxon>
        <taxon>Arachnida</taxon>
        <taxon>Acari</taxon>
        <taxon>Parasitiformes</taxon>
        <taxon>Ixodida</taxon>
        <taxon>Ixodoidea</taxon>
        <taxon>Ixodidae</taxon>
        <taxon>Ixodinae</taxon>
        <taxon>Ixodes</taxon>
    </lineage>
</organism>
<keyword evidence="1" id="KW-0862">Zinc</keyword>
<dbReference type="InterPro" id="IPR042509">
    <property type="entry name" value="ZCCHC3"/>
</dbReference>
<evidence type="ECO:0000259" key="3">
    <source>
        <dbReference type="PROSITE" id="PS50158"/>
    </source>
</evidence>
<dbReference type="InterPro" id="IPR001878">
    <property type="entry name" value="Znf_CCHC"/>
</dbReference>
<sequence length="391" mass="42742">MASSRGAAITAASGRGDSSFSDRSDYRVVLPQLPSGEAMKRAVVLHCDIAGRPYRIEDFRQPLKDIGVIREVGTIGADQMSHVWLLNLRTDEAKKKLLEAGQLVIKGKPCLVVDPARHELRLKLHWVSFDVTGDTIRRAFAEYGDVKEVTSEKWRVPDFENAESTTRLVRMVLRDGVTLDRIPHQLRLGGGTVLVVVPGRPPICLRCRTSGHIRRDCRVPRCTECRAFGHERTECSRSYARAAARGTEGAADTTELLMDEEEAEQAAASAATQAKPEVTKEAAVMATTEGGGPGEPPKPAGKEEDGQQTSVTETVGKVVNVVPAHAEDTDTPGMDVDEAALKRRHDEAVEAWQERKLSQLEKQWKTGSGRGVRVPAKVRASSLTRGDKQAL</sequence>
<accession>A0A6B0V9T9</accession>
<dbReference type="PANTHER" id="PTHR22639:SF3">
    <property type="entry name" value="ZINC FINGER CCHC DOMAIN-CONTAINING PROTEIN 3"/>
    <property type="match status" value="1"/>
</dbReference>
<feature type="region of interest" description="Disordered" evidence="2">
    <location>
        <begin position="286"/>
        <end position="310"/>
    </location>
</feature>
<dbReference type="PROSITE" id="PS50158">
    <property type="entry name" value="ZF_CCHC"/>
    <property type="match status" value="1"/>
</dbReference>
<dbReference type="GO" id="GO:0008270">
    <property type="term" value="F:zinc ion binding"/>
    <property type="evidence" value="ECO:0007669"/>
    <property type="project" value="UniProtKB-KW"/>
</dbReference>
<dbReference type="Gene3D" id="4.10.60.10">
    <property type="entry name" value="Zinc finger, CCHC-type"/>
    <property type="match status" value="1"/>
</dbReference>
<keyword evidence="1" id="KW-0479">Metal-binding</keyword>
<evidence type="ECO:0000256" key="1">
    <source>
        <dbReference type="PROSITE-ProRule" id="PRU00047"/>
    </source>
</evidence>